<dbReference type="InterPro" id="IPR044855">
    <property type="entry name" value="CoA-Trfase_III_dom3_sf"/>
</dbReference>
<name>A0A918XN11_9PROT</name>
<dbReference type="Pfam" id="PF02515">
    <property type="entry name" value="CoA_transf_3"/>
    <property type="match status" value="1"/>
</dbReference>
<dbReference type="EMBL" id="BMZS01000001">
    <property type="protein sequence ID" value="GHD40723.1"/>
    <property type="molecule type" value="Genomic_DNA"/>
</dbReference>
<dbReference type="Gene3D" id="3.40.50.10540">
    <property type="entry name" value="Crotonobetainyl-coa:carnitine coa-transferase, domain 1"/>
    <property type="match status" value="1"/>
</dbReference>
<comment type="caution">
    <text evidence="2">The sequence shown here is derived from an EMBL/GenBank/DDBJ whole genome shotgun (WGS) entry which is preliminary data.</text>
</comment>
<accession>A0A918XN11</accession>
<dbReference type="GO" id="GO:0016740">
    <property type="term" value="F:transferase activity"/>
    <property type="evidence" value="ECO:0007669"/>
    <property type="project" value="UniProtKB-KW"/>
</dbReference>
<reference evidence="2" key="1">
    <citation type="journal article" date="2014" name="Int. J. Syst. Evol. Microbiol.">
        <title>Complete genome sequence of Corynebacterium casei LMG S-19264T (=DSM 44701T), isolated from a smear-ripened cheese.</title>
        <authorList>
            <consortium name="US DOE Joint Genome Institute (JGI-PGF)"/>
            <person name="Walter F."/>
            <person name="Albersmeier A."/>
            <person name="Kalinowski J."/>
            <person name="Ruckert C."/>
        </authorList>
    </citation>
    <scope>NUCLEOTIDE SEQUENCE</scope>
    <source>
        <strain evidence="2">KCTC 42651</strain>
    </source>
</reference>
<dbReference type="Proteomes" id="UP000630353">
    <property type="component" value="Unassembled WGS sequence"/>
</dbReference>
<dbReference type="InterPro" id="IPR050509">
    <property type="entry name" value="CoA-transferase_III"/>
</dbReference>
<dbReference type="PANTHER" id="PTHR48228">
    <property type="entry name" value="SUCCINYL-COA--D-CITRAMALATE COA-TRANSFERASE"/>
    <property type="match status" value="1"/>
</dbReference>
<protein>
    <submittedName>
        <fullName evidence="2">CoA transferase</fullName>
    </submittedName>
</protein>
<reference evidence="2" key="2">
    <citation type="submission" date="2020-09" db="EMBL/GenBank/DDBJ databases">
        <authorList>
            <person name="Sun Q."/>
            <person name="Kim S."/>
        </authorList>
    </citation>
    <scope>NUCLEOTIDE SEQUENCE</scope>
    <source>
        <strain evidence="2">KCTC 42651</strain>
    </source>
</reference>
<evidence type="ECO:0000313" key="3">
    <source>
        <dbReference type="Proteomes" id="UP000630353"/>
    </source>
</evidence>
<gene>
    <name evidence="2" type="ORF">GCM10017083_04270</name>
</gene>
<evidence type="ECO:0000313" key="2">
    <source>
        <dbReference type="EMBL" id="GHD40723.1"/>
    </source>
</evidence>
<dbReference type="SUPFAM" id="SSF89796">
    <property type="entry name" value="CoA-transferase family III (CaiB/BaiF)"/>
    <property type="match status" value="1"/>
</dbReference>
<evidence type="ECO:0000256" key="1">
    <source>
        <dbReference type="SAM" id="MobiDB-lite"/>
    </source>
</evidence>
<proteinExistence type="predicted"/>
<dbReference type="PANTHER" id="PTHR48228:SF5">
    <property type="entry name" value="ALPHA-METHYLACYL-COA RACEMASE"/>
    <property type="match status" value="1"/>
</dbReference>
<organism evidence="2 3">
    <name type="scientific">Thalassobaculum fulvum</name>
    <dbReference type="NCBI Taxonomy" id="1633335"/>
    <lineage>
        <taxon>Bacteria</taxon>
        <taxon>Pseudomonadati</taxon>
        <taxon>Pseudomonadota</taxon>
        <taxon>Alphaproteobacteria</taxon>
        <taxon>Rhodospirillales</taxon>
        <taxon>Thalassobaculaceae</taxon>
        <taxon>Thalassobaculum</taxon>
    </lineage>
</organism>
<dbReference type="RefSeq" id="WP_189987251.1">
    <property type="nucleotide sequence ID" value="NZ_BMZS01000001.1"/>
</dbReference>
<dbReference type="InterPro" id="IPR003673">
    <property type="entry name" value="CoA-Trfase_fam_III"/>
</dbReference>
<keyword evidence="3" id="KW-1185">Reference proteome</keyword>
<dbReference type="AlphaFoldDB" id="A0A918XN11"/>
<dbReference type="Gene3D" id="3.30.1540.10">
    <property type="entry name" value="formyl-coa transferase, domain 3"/>
    <property type="match status" value="1"/>
</dbReference>
<sequence>MGPLAGIRILEFAGIGPGPMAAMLLADLGATVLRLDRIEAAGDLGIGMPDRFKVTNRGRRSAAVDLKNPEGIALVLELAGRADALIEGFRPGTMERLGLGPEICLARNPRLVYGRMTGWGQDGPLAKAAGHDLNYIALTGALHAVGREGGPPTPPLNLVGDYGGGALYLAFGVVCALLEARGSGQGQVVDAAMIDGAASLMASFYGMAAAGIWSDRRGANILDSGAAYYEVYRCADGRWLSVAPIEKRFRAEFFRLIGLGGDAPSGPPPFGDDPADWPALKQRIAERIATKDCDAWCAILEGTDACVAPVLTMAEAPEHPHNRARGTFVEIDGVTQPAPAPRFGRTVPDTPTPPEPAGAGTDAALADWGVEASRVAELKAAGVIGGP</sequence>
<keyword evidence="2" id="KW-0808">Transferase</keyword>
<dbReference type="InterPro" id="IPR023606">
    <property type="entry name" value="CoA-Trfase_III_dom_1_sf"/>
</dbReference>
<feature type="region of interest" description="Disordered" evidence="1">
    <location>
        <begin position="336"/>
        <end position="361"/>
    </location>
</feature>